<organism evidence="1 2">
    <name type="scientific">Argiope bruennichi</name>
    <name type="common">Wasp spider</name>
    <name type="synonym">Aranea bruennichi</name>
    <dbReference type="NCBI Taxonomy" id="94029"/>
    <lineage>
        <taxon>Eukaryota</taxon>
        <taxon>Metazoa</taxon>
        <taxon>Ecdysozoa</taxon>
        <taxon>Arthropoda</taxon>
        <taxon>Chelicerata</taxon>
        <taxon>Arachnida</taxon>
        <taxon>Araneae</taxon>
        <taxon>Araneomorphae</taxon>
        <taxon>Entelegynae</taxon>
        <taxon>Araneoidea</taxon>
        <taxon>Araneidae</taxon>
        <taxon>Argiope</taxon>
    </lineage>
</organism>
<dbReference type="Pfam" id="PF10184">
    <property type="entry name" value="DUF2358"/>
    <property type="match status" value="1"/>
</dbReference>
<accession>A0A8T0EAM5</accession>
<comment type="caution">
    <text evidence="1">The sequence shown here is derived from an EMBL/GenBank/DDBJ whole genome shotgun (WGS) entry which is preliminary data.</text>
</comment>
<evidence type="ECO:0000313" key="1">
    <source>
        <dbReference type="EMBL" id="KAF8770066.1"/>
    </source>
</evidence>
<reference evidence="1" key="2">
    <citation type="submission" date="2020-06" db="EMBL/GenBank/DDBJ databases">
        <authorList>
            <person name="Sheffer M."/>
        </authorList>
    </citation>
    <scope>NUCLEOTIDE SEQUENCE</scope>
</reference>
<protein>
    <submittedName>
        <fullName evidence="1">Uncharacterized protein</fullName>
    </submittedName>
</protein>
<dbReference type="Proteomes" id="UP000807504">
    <property type="component" value="Unassembled WGS sequence"/>
</dbReference>
<evidence type="ECO:0000313" key="2">
    <source>
        <dbReference type="Proteomes" id="UP000807504"/>
    </source>
</evidence>
<dbReference type="InterPro" id="IPR018790">
    <property type="entry name" value="DUF2358"/>
</dbReference>
<dbReference type="PANTHER" id="PTHR31094:SF2">
    <property type="entry name" value="RIKEN CDNA 2310061I04 GENE"/>
    <property type="match status" value="1"/>
</dbReference>
<reference evidence="1" key="1">
    <citation type="journal article" date="2020" name="bioRxiv">
        <title>Chromosome-level reference genome of the European wasp spider Argiope bruennichi: a resource for studies on range expansion and evolutionary adaptation.</title>
        <authorList>
            <person name="Sheffer M.M."/>
            <person name="Hoppe A."/>
            <person name="Krehenwinkel H."/>
            <person name="Uhl G."/>
            <person name="Kuss A.W."/>
            <person name="Jensen L."/>
            <person name="Jensen C."/>
            <person name="Gillespie R.G."/>
            <person name="Hoff K.J."/>
            <person name="Prost S."/>
        </authorList>
    </citation>
    <scope>NUCLEOTIDE SEQUENCE</scope>
</reference>
<dbReference type="AlphaFoldDB" id="A0A8T0EAM5"/>
<dbReference type="EMBL" id="JABXBU010002228">
    <property type="protein sequence ID" value="KAF8770066.1"/>
    <property type="molecule type" value="Genomic_DNA"/>
</dbReference>
<proteinExistence type="predicted"/>
<dbReference type="PANTHER" id="PTHR31094">
    <property type="entry name" value="RIKEN CDNA 2310061I04 GENE"/>
    <property type="match status" value="1"/>
</dbReference>
<keyword evidence="2" id="KW-1185">Reference proteome</keyword>
<name>A0A8T0EAM5_ARGBR</name>
<sequence>MHSVCNVSTRIRTLNQIQRVKWMQGNHASFLPKEISRSTGFSSFRILCSDARLQAAVSHTLHPELSKESDHESFYLPISCMKPLDHYYLKQESLPLDIHSIEELIRTKEFKNLLARSSFDYNVNLAEHSQNYLLSSGIYFYSIENIYGNSSNCLKSKDTVKKVDEVFSGTSSDVQKNDTGKPTEEQLLVIIDKLTYCLVNFFKEPQDYSIYHKNIVFQNNIRGVIIKGLPAYIQTMYILKIYGYLQYAKVKVEILKITHHIEDGTVRVRWRVKGVSRHRLILNLWKLQTTSWQEFLNDEADWLDGFSVFNVGPDGLIYKHMCDKVGNMPGIHEIGNFDKDVTIK</sequence>
<gene>
    <name evidence="1" type="ORF">HNY73_017637</name>
</gene>